<reference evidence="3" key="1">
    <citation type="submission" date="2016-04" db="EMBL/GenBank/DDBJ databases">
        <authorList>
            <person name="Lyu Z."/>
            <person name="Lyu W."/>
        </authorList>
    </citation>
    <scope>NUCLEOTIDE SEQUENCE [LARGE SCALE GENOMIC DNA]</scope>
    <source>
        <strain evidence="3">C44</strain>
    </source>
</reference>
<dbReference type="OrthoDB" id="48766at2"/>
<organism evidence="2 3">
    <name type="scientific">Metabacillus litoralis</name>
    <dbReference type="NCBI Taxonomy" id="152268"/>
    <lineage>
        <taxon>Bacteria</taxon>
        <taxon>Bacillati</taxon>
        <taxon>Bacillota</taxon>
        <taxon>Bacilli</taxon>
        <taxon>Bacillales</taxon>
        <taxon>Bacillaceae</taxon>
        <taxon>Metabacillus</taxon>
    </lineage>
</organism>
<gene>
    <name evidence="2" type="ORF">A6K24_19115</name>
</gene>
<dbReference type="STRING" id="152268.A6K24_19115"/>
<dbReference type="Proteomes" id="UP000078534">
    <property type="component" value="Unassembled WGS sequence"/>
</dbReference>
<sequence length="72" mass="7962">MAVATLLDTQLSLVFNMGVDENGKDIYKRKNYNNVKTSATPDQLLQAAQAIASLQTETLTFVERNDTNQIDA</sequence>
<comment type="caution">
    <text evidence="2">The sequence shown here is derived from an EMBL/GenBank/DDBJ whole genome shotgun (WGS) entry which is preliminary data.</text>
</comment>
<dbReference type="InterPro" id="IPR012454">
    <property type="entry name" value="DUF1659"/>
</dbReference>
<protein>
    <recommendedName>
        <fullName evidence="1">DUF1659 domain-containing protein</fullName>
    </recommendedName>
</protein>
<dbReference type="Pfam" id="PF07872">
    <property type="entry name" value="DUF1659"/>
    <property type="match status" value="1"/>
</dbReference>
<keyword evidence="3" id="KW-1185">Reference proteome</keyword>
<feature type="domain" description="DUF1659" evidence="1">
    <location>
        <begin position="2"/>
        <end position="71"/>
    </location>
</feature>
<dbReference type="AlphaFoldDB" id="A0A179T5E3"/>
<accession>A0A179T5E3</accession>
<evidence type="ECO:0000259" key="1">
    <source>
        <dbReference type="Pfam" id="PF07872"/>
    </source>
</evidence>
<evidence type="ECO:0000313" key="3">
    <source>
        <dbReference type="Proteomes" id="UP000078534"/>
    </source>
</evidence>
<name>A0A179T5E3_9BACI</name>
<dbReference type="RefSeq" id="WP_066329655.1">
    <property type="nucleotide sequence ID" value="NZ_LWSG01000007.1"/>
</dbReference>
<proteinExistence type="predicted"/>
<dbReference type="EMBL" id="LWSG01000007">
    <property type="protein sequence ID" value="OAS87843.1"/>
    <property type="molecule type" value="Genomic_DNA"/>
</dbReference>
<evidence type="ECO:0000313" key="2">
    <source>
        <dbReference type="EMBL" id="OAS87843.1"/>
    </source>
</evidence>